<dbReference type="AlphaFoldDB" id="A0A178MKL4"/>
<dbReference type="EMBL" id="LWQU01000158">
    <property type="protein sequence ID" value="OAN48677.1"/>
    <property type="molecule type" value="Genomic_DNA"/>
</dbReference>
<dbReference type="RefSeq" id="WP_068502635.1">
    <property type="nucleotide sequence ID" value="NZ_LWQU01000158.1"/>
</dbReference>
<evidence type="ECO:0000313" key="2">
    <source>
        <dbReference type="Proteomes" id="UP000078543"/>
    </source>
</evidence>
<dbReference type="Proteomes" id="UP000078543">
    <property type="component" value="Unassembled WGS sequence"/>
</dbReference>
<accession>A0A178MKL4</accession>
<comment type="caution">
    <text evidence="1">The sequence shown here is derived from an EMBL/GenBank/DDBJ whole genome shotgun (WGS) entry which is preliminary data.</text>
</comment>
<sequence length="67" mass="7492">MTAMGMRHGGAARLRSSLAGVKAKPFLVFYPTGGATHWHRQTELPPWTRGRFPMAEIGPFLFYSNVE</sequence>
<dbReference type="STRING" id="1437059.A6A05_14800"/>
<protein>
    <submittedName>
        <fullName evidence="1">Uncharacterized protein</fullName>
    </submittedName>
</protein>
<keyword evidence="2" id="KW-1185">Reference proteome</keyword>
<organism evidence="1 2">
    <name type="scientific">Magnetospirillum moscoviense</name>
    <dbReference type="NCBI Taxonomy" id="1437059"/>
    <lineage>
        <taxon>Bacteria</taxon>
        <taxon>Pseudomonadati</taxon>
        <taxon>Pseudomonadota</taxon>
        <taxon>Alphaproteobacteria</taxon>
        <taxon>Rhodospirillales</taxon>
        <taxon>Rhodospirillaceae</taxon>
        <taxon>Magnetospirillum</taxon>
    </lineage>
</organism>
<gene>
    <name evidence="1" type="ORF">A6A05_14800</name>
</gene>
<reference evidence="1 2" key="1">
    <citation type="submission" date="2016-04" db="EMBL/GenBank/DDBJ databases">
        <title>Draft genome sequence of freshwater magnetotactic bacteria Magnetospirillum marisnigri SP-1 and Magnetospirillum moscoviense BB-1.</title>
        <authorList>
            <person name="Koziaeva V."/>
            <person name="Dziuba M.V."/>
            <person name="Ivanov T.M."/>
            <person name="Kuznetsov B."/>
            <person name="Grouzdev D.S."/>
        </authorList>
    </citation>
    <scope>NUCLEOTIDE SEQUENCE [LARGE SCALE GENOMIC DNA]</scope>
    <source>
        <strain evidence="1 2">BB-1</strain>
    </source>
</reference>
<name>A0A178MKL4_9PROT</name>
<evidence type="ECO:0000313" key="1">
    <source>
        <dbReference type="EMBL" id="OAN48677.1"/>
    </source>
</evidence>
<proteinExistence type="predicted"/>